<organism evidence="1 2">
    <name type="scientific">Rugamonas apoptosis</name>
    <dbReference type="NCBI Taxonomy" id="2758570"/>
    <lineage>
        <taxon>Bacteria</taxon>
        <taxon>Pseudomonadati</taxon>
        <taxon>Pseudomonadota</taxon>
        <taxon>Betaproteobacteria</taxon>
        <taxon>Burkholderiales</taxon>
        <taxon>Oxalobacteraceae</taxon>
        <taxon>Telluria group</taxon>
        <taxon>Rugamonas</taxon>
    </lineage>
</organism>
<dbReference type="InterPro" id="IPR027417">
    <property type="entry name" value="P-loop_NTPase"/>
</dbReference>
<comment type="caution">
    <text evidence="1">The sequence shown here is derived from an EMBL/GenBank/DDBJ whole genome shotgun (WGS) entry which is preliminary data.</text>
</comment>
<name>A0A7W2FA63_9BURK</name>
<evidence type="ECO:0000313" key="1">
    <source>
        <dbReference type="EMBL" id="MBA5687982.1"/>
    </source>
</evidence>
<accession>A0A7W2FA63</accession>
<keyword evidence="2" id="KW-1185">Reference proteome</keyword>
<dbReference type="Proteomes" id="UP000573499">
    <property type="component" value="Unassembled WGS sequence"/>
</dbReference>
<dbReference type="EMBL" id="JACEZU010000006">
    <property type="protein sequence ID" value="MBA5687982.1"/>
    <property type="molecule type" value="Genomic_DNA"/>
</dbReference>
<gene>
    <name evidence="1" type="ORF">H3H39_13090</name>
</gene>
<evidence type="ECO:0008006" key="3">
    <source>
        <dbReference type="Google" id="ProtNLM"/>
    </source>
</evidence>
<protein>
    <recommendedName>
        <fullName evidence="3">Sulfotransferase family protein</fullName>
    </recommendedName>
</protein>
<dbReference type="RefSeq" id="WP_182153839.1">
    <property type="nucleotide sequence ID" value="NZ_JACEZU010000006.1"/>
</dbReference>
<sequence length="352" mass="39647">MSASERQVSVLLADLYPLQISARDSITLVRMSEDDYRNSGFLDHRIRRSDTTQFQLTLAEFCRVAPSLLSPPCSRYIFHISHVGSTLLSKVIGQAPRVLSLREPLLLRWLAELDVQLPVPESRVSPAQFDNYFAATLAFLSRQFSGGNDVVIKATSYTNVLARRILTQDHAPRALFVYSGLPAFLATIFKAGWGQDDIYAQAPSRLQRLHRLLDCDSWRLFDMSRGEITAMSWVAEMLTLTAAAVDCSDRVVWVDFDDYLLHDAATLPVLLDHLRLPYTQDQILTLVTGEVVRQNSKRPDTQYDGATRAKDIADVLRMDAVEVERGQRWFAAAATRYPAIADLERFAQVPPS</sequence>
<dbReference type="AlphaFoldDB" id="A0A7W2FA63"/>
<evidence type="ECO:0000313" key="2">
    <source>
        <dbReference type="Proteomes" id="UP000573499"/>
    </source>
</evidence>
<dbReference type="SUPFAM" id="SSF52540">
    <property type="entry name" value="P-loop containing nucleoside triphosphate hydrolases"/>
    <property type="match status" value="1"/>
</dbReference>
<proteinExistence type="predicted"/>
<reference evidence="1 2" key="1">
    <citation type="submission" date="2020-07" db="EMBL/GenBank/DDBJ databases">
        <title>Novel species isolated from subtropical streams in China.</title>
        <authorList>
            <person name="Lu H."/>
        </authorList>
    </citation>
    <scope>NUCLEOTIDE SEQUENCE [LARGE SCALE GENOMIC DNA]</scope>
    <source>
        <strain evidence="1 2">LX47W</strain>
    </source>
</reference>